<dbReference type="Pfam" id="PF19657">
    <property type="entry name" value="DUF6160"/>
    <property type="match status" value="1"/>
</dbReference>
<dbReference type="EMBL" id="CP038009">
    <property type="protein sequence ID" value="QBQ17028.1"/>
    <property type="molecule type" value="Genomic_DNA"/>
</dbReference>
<dbReference type="Proteomes" id="UP000294395">
    <property type="component" value="Chromosome"/>
</dbReference>
<keyword evidence="1" id="KW-0732">Signal</keyword>
<reference evidence="3 4" key="1">
    <citation type="submission" date="2019-03" db="EMBL/GenBank/DDBJ databases">
        <title>Complete genome sequence of two outbreak-associated Acinetobacter haemolyticus strains.</title>
        <authorList>
            <person name="Bai L."/>
            <person name="Zhang S.-C."/>
            <person name="Deng Y."/>
            <person name="Song C.-C."/>
            <person name="Kang G.-B."/>
            <person name="Dong Y."/>
            <person name="Wang Y."/>
            <person name="Gao F."/>
            <person name="Huang H."/>
        </authorList>
    </citation>
    <scope>NUCLEOTIDE SEQUENCE [LARGE SCALE GENOMIC DNA]</scope>
    <source>
        <strain evidence="3 4">TJR01</strain>
    </source>
</reference>
<organism evidence="3 4">
    <name type="scientific">Acinetobacter haemolyticus</name>
    <dbReference type="NCBI Taxonomy" id="29430"/>
    <lineage>
        <taxon>Bacteria</taxon>
        <taxon>Pseudomonadati</taxon>
        <taxon>Pseudomonadota</taxon>
        <taxon>Gammaproteobacteria</taxon>
        <taxon>Moraxellales</taxon>
        <taxon>Moraxellaceae</taxon>
        <taxon>Acinetobacter</taxon>
    </lineage>
</organism>
<dbReference type="AlphaFoldDB" id="A0A4P7B7I4"/>
<name>A0A4P7B7I4_ACIHA</name>
<gene>
    <name evidence="3" type="ORF">AHTJR_12465</name>
</gene>
<evidence type="ECO:0000313" key="3">
    <source>
        <dbReference type="EMBL" id="QBQ17028.1"/>
    </source>
</evidence>
<evidence type="ECO:0000313" key="4">
    <source>
        <dbReference type="Proteomes" id="UP000294395"/>
    </source>
</evidence>
<accession>A0A4P7B7I4</accession>
<evidence type="ECO:0000256" key="1">
    <source>
        <dbReference type="SAM" id="SignalP"/>
    </source>
</evidence>
<dbReference type="InterPro" id="IPR046158">
    <property type="entry name" value="DUF6160"/>
</dbReference>
<sequence length="286" mass="28266">MKMFTKLVLVSSMAISANAMAMQSMDDAALSAATGQDGINIGIALDSTGISIDKLYLHDNDGLQTSTSIAGATGVAGAIAIDGITITQTGTGNLLDLVIDTDAGTSGAFLNIAANVGAVDISIGSIGVAASNGSALTDETTAVRGVTGTPTEILTGLDLSLGAISANVQLGATPQGAMIKLDSTLQGGLTISNLGINDAAGGGQIHLDKIYVRGTGNTTGDLNIDTDISVTTSGLQLKNNSAQGMNVYIAGVRLGAQATGSTNASIGDVEIQGLNVGTSTITIAGH</sequence>
<feature type="chain" id="PRO_5020906546" evidence="1">
    <location>
        <begin position="22"/>
        <end position="286"/>
    </location>
</feature>
<proteinExistence type="predicted"/>
<dbReference type="RefSeq" id="WP_134252829.1">
    <property type="nucleotide sequence ID" value="NZ_CP038009.1"/>
</dbReference>
<feature type="signal peptide" evidence="1">
    <location>
        <begin position="1"/>
        <end position="21"/>
    </location>
</feature>
<feature type="domain" description="DUF6160" evidence="2">
    <location>
        <begin position="1"/>
        <end position="89"/>
    </location>
</feature>
<protein>
    <submittedName>
        <fullName evidence="3">Protein FilA</fullName>
    </submittedName>
</protein>
<evidence type="ECO:0000259" key="2">
    <source>
        <dbReference type="Pfam" id="PF19657"/>
    </source>
</evidence>